<protein>
    <submittedName>
        <fullName evidence="1">Uncharacterized protein</fullName>
    </submittedName>
</protein>
<gene>
    <name evidence="1" type="ORF">LR394_38775</name>
</gene>
<accession>A0A9X1SY41</accession>
<evidence type="ECO:0000313" key="2">
    <source>
        <dbReference type="Proteomes" id="UP001138997"/>
    </source>
</evidence>
<dbReference type="EMBL" id="JAJOMB010000035">
    <property type="protein sequence ID" value="MCD5316857.1"/>
    <property type="molecule type" value="Genomic_DNA"/>
</dbReference>
<dbReference type="RefSeq" id="WP_231449707.1">
    <property type="nucleotide sequence ID" value="NZ_JAJOMB010000035.1"/>
</dbReference>
<name>A0A9X1SY41_9ACTN</name>
<dbReference type="Proteomes" id="UP001138997">
    <property type="component" value="Unassembled WGS sequence"/>
</dbReference>
<keyword evidence="2" id="KW-1185">Reference proteome</keyword>
<reference evidence="1" key="1">
    <citation type="submission" date="2021-11" db="EMBL/GenBank/DDBJ databases">
        <title>Streptomyces corallinus and Kineosporia corallina sp. nov., two new coral-derived marine actinobacteria.</title>
        <authorList>
            <person name="Buangrab K."/>
            <person name="Sutthacheep M."/>
            <person name="Yeemin T."/>
            <person name="Harunari E."/>
            <person name="Igarashi Y."/>
            <person name="Sripreechasak P."/>
            <person name="Kanchanasin P."/>
            <person name="Tanasupawat S."/>
            <person name="Phongsopitanun W."/>
        </authorList>
    </citation>
    <scope>NUCLEOTIDE SEQUENCE</scope>
    <source>
        <strain evidence="1">JCM 31032</strain>
    </source>
</reference>
<proteinExistence type="predicted"/>
<organism evidence="1 2">
    <name type="scientific">Kineosporia babensis</name>
    <dbReference type="NCBI Taxonomy" id="499548"/>
    <lineage>
        <taxon>Bacteria</taxon>
        <taxon>Bacillati</taxon>
        <taxon>Actinomycetota</taxon>
        <taxon>Actinomycetes</taxon>
        <taxon>Kineosporiales</taxon>
        <taxon>Kineosporiaceae</taxon>
        <taxon>Kineosporia</taxon>
    </lineage>
</organism>
<dbReference type="AlphaFoldDB" id="A0A9X1SY41"/>
<comment type="caution">
    <text evidence="1">The sequence shown here is derived from an EMBL/GenBank/DDBJ whole genome shotgun (WGS) entry which is preliminary data.</text>
</comment>
<sequence length="86" mass="9428">MRTPVEDCLRKVDQVHDSELTIAVVNLVRDAGGVDLDALIEVVARVFGWTRLGPDVKARIAQVAEEQCEQGQLRRHASSYAAADPT</sequence>
<evidence type="ECO:0000313" key="1">
    <source>
        <dbReference type="EMBL" id="MCD5316857.1"/>
    </source>
</evidence>